<proteinExistence type="predicted"/>
<organism evidence="1 2">
    <name type="scientific">Hymenobacter caeli</name>
    <dbReference type="NCBI Taxonomy" id="2735894"/>
    <lineage>
        <taxon>Bacteria</taxon>
        <taxon>Pseudomonadati</taxon>
        <taxon>Bacteroidota</taxon>
        <taxon>Cytophagia</taxon>
        <taxon>Cytophagales</taxon>
        <taxon>Hymenobacteraceae</taxon>
        <taxon>Hymenobacter</taxon>
    </lineage>
</organism>
<reference evidence="1 2" key="1">
    <citation type="submission" date="2020-05" db="EMBL/GenBank/DDBJ databases">
        <title>Genomic Encyclopedia of Type Strains, Phase IV (KMG-V): Genome sequencing to study the core and pangenomes of soil and plant-associated prokaryotes.</title>
        <authorList>
            <person name="Whitman W."/>
        </authorList>
    </citation>
    <scope>NUCLEOTIDE SEQUENCE [LARGE SCALE GENOMIC DNA]</scope>
    <source>
        <strain evidence="1 2">9A</strain>
    </source>
</reference>
<accession>A0ABX2FT98</accession>
<dbReference type="Proteomes" id="UP000779507">
    <property type="component" value="Unassembled WGS sequence"/>
</dbReference>
<name>A0ABX2FT98_9BACT</name>
<evidence type="ECO:0000313" key="1">
    <source>
        <dbReference type="EMBL" id="NRT20231.1"/>
    </source>
</evidence>
<gene>
    <name evidence="1" type="ORF">HNP98_003071</name>
</gene>
<protein>
    <submittedName>
        <fullName evidence="1">Uncharacterized protein</fullName>
    </submittedName>
</protein>
<sequence>MLSWSKHLYCAGNQLPLRKRRFDQLSMTAF</sequence>
<evidence type="ECO:0000313" key="2">
    <source>
        <dbReference type="Proteomes" id="UP000779507"/>
    </source>
</evidence>
<keyword evidence="2" id="KW-1185">Reference proteome</keyword>
<comment type="caution">
    <text evidence="1">The sequence shown here is derived from an EMBL/GenBank/DDBJ whole genome shotgun (WGS) entry which is preliminary data.</text>
</comment>
<dbReference type="EMBL" id="JABSNP010000015">
    <property type="protein sequence ID" value="NRT20231.1"/>
    <property type="molecule type" value="Genomic_DNA"/>
</dbReference>